<keyword evidence="3" id="KW-1185">Reference proteome</keyword>
<evidence type="ECO:0000313" key="3">
    <source>
        <dbReference type="Proteomes" id="UP000015101"/>
    </source>
</evidence>
<accession>T1F0B1</accession>
<dbReference type="EnsemblMetazoa" id="HelroT168206">
    <property type="protein sequence ID" value="HelroP168206"/>
    <property type="gene ID" value="HelroG168206"/>
</dbReference>
<dbReference type="EMBL" id="KB095959">
    <property type="protein sequence ID" value="ESO09244.1"/>
    <property type="molecule type" value="Genomic_DNA"/>
</dbReference>
<name>T1F0B1_HELRO</name>
<organism evidence="2 3">
    <name type="scientific">Helobdella robusta</name>
    <name type="common">Californian leech</name>
    <dbReference type="NCBI Taxonomy" id="6412"/>
    <lineage>
        <taxon>Eukaryota</taxon>
        <taxon>Metazoa</taxon>
        <taxon>Spiralia</taxon>
        <taxon>Lophotrochozoa</taxon>
        <taxon>Annelida</taxon>
        <taxon>Clitellata</taxon>
        <taxon>Hirudinea</taxon>
        <taxon>Rhynchobdellida</taxon>
        <taxon>Glossiphoniidae</taxon>
        <taxon>Helobdella</taxon>
    </lineage>
</organism>
<dbReference type="KEGG" id="hro:HELRODRAFT_168206"/>
<dbReference type="CTD" id="20202261"/>
<sequence length="190" mass="21845">MHMQMSSFKNQIISVQSFGPVEKIKIHQNSSVDVQRNLHKYINYQTLSSSSNSSNYNINMKHSNATSSNQHSTIADQQLYINVSNTTVRMSTKNRVYVMNAGDAIHLECSFSADKDFNLFHHYMVWKKEQLSESTQINMLVHVLEPFLSTRRFNVSFAQKHNKTFLFKLLIARLHNGAAENISHPIVRGI</sequence>
<evidence type="ECO:0000313" key="1">
    <source>
        <dbReference type="EMBL" id="ESO09244.1"/>
    </source>
</evidence>
<reference evidence="1 3" key="2">
    <citation type="journal article" date="2013" name="Nature">
        <title>Insights into bilaterian evolution from three spiralian genomes.</title>
        <authorList>
            <person name="Simakov O."/>
            <person name="Marletaz F."/>
            <person name="Cho S.J."/>
            <person name="Edsinger-Gonzales E."/>
            <person name="Havlak P."/>
            <person name="Hellsten U."/>
            <person name="Kuo D.H."/>
            <person name="Larsson T."/>
            <person name="Lv J."/>
            <person name="Arendt D."/>
            <person name="Savage R."/>
            <person name="Osoegawa K."/>
            <person name="de Jong P."/>
            <person name="Grimwood J."/>
            <person name="Chapman J.A."/>
            <person name="Shapiro H."/>
            <person name="Aerts A."/>
            <person name="Otillar R.P."/>
            <person name="Terry A.Y."/>
            <person name="Boore J.L."/>
            <person name="Grigoriev I.V."/>
            <person name="Lindberg D.R."/>
            <person name="Seaver E.C."/>
            <person name="Weisblat D.A."/>
            <person name="Putnam N.H."/>
            <person name="Rokhsar D.S."/>
        </authorList>
    </citation>
    <scope>NUCLEOTIDE SEQUENCE</scope>
</reference>
<evidence type="ECO:0000313" key="2">
    <source>
        <dbReference type="EnsemblMetazoa" id="HelroP168206"/>
    </source>
</evidence>
<proteinExistence type="predicted"/>
<dbReference type="EMBL" id="AMQM01002919">
    <property type="status" value="NOT_ANNOTATED_CDS"/>
    <property type="molecule type" value="Genomic_DNA"/>
</dbReference>
<dbReference type="GeneID" id="20202261"/>
<dbReference type="HOGENOM" id="CLU_1429450_0_0_1"/>
<protein>
    <submittedName>
        <fullName evidence="1 2">Uncharacterized protein</fullName>
    </submittedName>
</protein>
<reference evidence="3" key="1">
    <citation type="submission" date="2012-12" db="EMBL/GenBank/DDBJ databases">
        <authorList>
            <person name="Hellsten U."/>
            <person name="Grimwood J."/>
            <person name="Chapman J.A."/>
            <person name="Shapiro H."/>
            <person name="Aerts A."/>
            <person name="Otillar R.P."/>
            <person name="Terry A.Y."/>
            <person name="Boore J.L."/>
            <person name="Simakov O."/>
            <person name="Marletaz F."/>
            <person name="Cho S.-J."/>
            <person name="Edsinger-Gonzales E."/>
            <person name="Havlak P."/>
            <person name="Kuo D.-H."/>
            <person name="Larsson T."/>
            <person name="Lv J."/>
            <person name="Arendt D."/>
            <person name="Savage R."/>
            <person name="Osoegawa K."/>
            <person name="de Jong P."/>
            <person name="Lindberg D.R."/>
            <person name="Seaver E.C."/>
            <person name="Weisblat D.A."/>
            <person name="Putnam N.H."/>
            <person name="Grigoriev I.V."/>
            <person name="Rokhsar D.S."/>
        </authorList>
    </citation>
    <scope>NUCLEOTIDE SEQUENCE</scope>
</reference>
<dbReference type="RefSeq" id="XP_009012337.1">
    <property type="nucleotide sequence ID" value="XM_009014089.1"/>
</dbReference>
<dbReference type="AlphaFoldDB" id="T1F0B1"/>
<dbReference type="Proteomes" id="UP000015101">
    <property type="component" value="Unassembled WGS sequence"/>
</dbReference>
<gene>
    <name evidence="2" type="primary">20202261</name>
    <name evidence="1" type="ORF">HELRODRAFT_168206</name>
</gene>
<reference evidence="2" key="3">
    <citation type="submission" date="2015-06" db="UniProtKB">
        <authorList>
            <consortium name="EnsemblMetazoa"/>
        </authorList>
    </citation>
    <scope>IDENTIFICATION</scope>
</reference>
<dbReference type="InParanoid" id="T1F0B1"/>